<comment type="caution">
    <text evidence="2">The sequence shown here is derived from an EMBL/GenBank/DDBJ whole genome shotgun (WGS) entry which is preliminary data.</text>
</comment>
<dbReference type="SMART" id="SM00225">
    <property type="entry name" value="BTB"/>
    <property type="match status" value="1"/>
</dbReference>
<dbReference type="PROSITE" id="PS50097">
    <property type="entry name" value="BTB"/>
    <property type="match status" value="1"/>
</dbReference>
<evidence type="ECO:0000313" key="3">
    <source>
        <dbReference type="Proteomes" id="UP000703269"/>
    </source>
</evidence>
<dbReference type="Gene3D" id="3.30.710.10">
    <property type="entry name" value="Potassium Channel Kv1.1, Chain A"/>
    <property type="match status" value="1"/>
</dbReference>
<dbReference type="Pfam" id="PF00651">
    <property type="entry name" value="BTB"/>
    <property type="match status" value="1"/>
</dbReference>
<dbReference type="OrthoDB" id="3218112at2759"/>
<dbReference type="SUPFAM" id="SSF54695">
    <property type="entry name" value="POZ domain"/>
    <property type="match status" value="1"/>
</dbReference>
<dbReference type="Proteomes" id="UP000703269">
    <property type="component" value="Unassembled WGS sequence"/>
</dbReference>
<accession>A0A9P3GIX3</accession>
<evidence type="ECO:0000259" key="1">
    <source>
        <dbReference type="PROSITE" id="PS50097"/>
    </source>
</evidence>
<dbReference type="AlphaFoldDB" id="A0A9P3GIX3"/>
<proteinExistence type="predicted"/>
<dbReference type="CDD" id="cd18186">
    <property type="entry name" value="BTB_POZ_ZBTB_KLHL-like"/>
    <property type="match status" value="1"/>
</dbReference>
<dbReference type="InterPro" id="IPR000210">
    <property type="entry name" value="BTB/POZ_dom"/>
</dbReference>
<feature type="domain" description="BTB" evidence="1">
    <location>
        <begin position="18"/>
        <end position="88"/>
    </location>
</feature>
<name>A0A9P3GIX3_9APHY</name>
<organism evidence="2 3">
    <name type="scientific">Phanerochaete sordida</name>
    <dbReference type="NCBI Taxonomy" id="48140"/>
    <lineage>
        <taxon>Eukaryota</taxon>
        <taxon>Fungi</taxon>
        <taxon>Dikarya</taxon>
        <taxon>Basidiomycota</taxon>
        <taxon>Agaricomycotina</taxon>
        <taxon>Agaricomycetes</taxon>
        <taxon>Polyporales</taxon>
        <taxon>Phanerochaetaceae</taxon>
        <taxon>Phanerochaete</taxon>
    </lineage>
</organism>
<sequence>MAELDSPQQHPKLYKPTGDLVILANDGEATTAFRVHTVILAEHSPVFAGMLALPVVDDDAMEKYDDVPLVRLADSAQDLAALLEVFYTPAHPQFKASDRDFAEHVYPLAMIAAKYQVDSLCRAVAEHLKSQWPTTLEQLLKDTRTVPSHLPRGRMNLAFPEPAAAIRLATDLNVPEILPMAYYVLATYPFDKATRTQPWNFRRPRWHLLHEDECLRAYRGKLELMEENLNMELSYQLDDGDCNHMAPGNYIPGSLPCGRVVEGIKANRTHADFSGISAATKSFARLDPLGSAAQAYRDGVVRSLCFACKAKMKAKFEVKVKELWQGLPDIFSLPQAFASSDS</sequence>
<dbReference type="InterPro" id="IPR011333">
    <property type="entry name" value="SKP1/BTB/POZ_sf"/>
</dbReference>
<keyword evidence="3" id="KW-1185">Reference proteome</keyword>
<dbReference type="EMBL" id="BPQB01000054">
    <property type="protein sequence ID" value="GJE95960.1"/>
    <property type="molecule type" value="Genomic_DNA"/>
</dbReference>
<reference evidence="2 3" key="1">
    <citation type="submission" date="2021-08" db="EMBL/GenBank/DDBJ databases">
        <title>Draft Genome Sequence of Phanerochaete sordida strain YK-624.</title>
        <authorList>
            <person name="Mori T."/>
            <person name="Dohra H."/>
            <person name="Suzuki T."/>
            <person name="Kawagishi H."/>
            <person name="Hirai H."/>
        </authorList>
    </citation>
    <scope>NUCLEOTIDE SEQUENCE [LARGE SCALE GENOMIC DNA]</scope>
    <source>
        <strain evidence="2 3">YK-624</strain>
    </source>
</reference>
<evidence type="ECO:0000313" key="2">
    <source>
        <dbReference type="EMBL" id="GJE95960.1"/>
    </source>
</evidence>
<protein>
    <submittedName>
        <fullName evidence="2">BTB domain-containing protein</fullName>
    </submittedName>
</protein>
<gene>
    <name evidence="2" type="ORF">PsYK624_121530</name>
</gene>